<dbReference type="InterPro" id="IPR054215">
    <property type="entry name" value="DUF6923"/>
</dbReference>
<evidence type="ECO:0000313" key="5">
    <source>
        <dbReference type="Proteomes" id="UP000305675"/>
    </source>
</evidence>
<dbReference type="Pfam" id="PF16130">
    <property type="entry name" value="DUF4842"/>
    <property type="match status" value="1"/>
</dbReference>
<dbReference type="EMBL" id="SWCJ01000001">
    <property type="protein sequence ID" value="TKB58484.1"/>
    <property type="molecule type" value="Genomic_DNA"/>
</dbReference>
<evidence type="ECO:0000313" key="4">
    <source>
        <dbReference type="EMBL" id="TKB58484.1"/>
    </source>
</evidence>
<accession>A0A4U1BVJ2</accession>
<gene>
    <name evidence="4" type="ORF">FCL42_01690</name>
</gene>
<proteinExistence type="predicted"/>
<dbReference type="AlphaFoldDB" id="A0A4U1BVJ2"/>
<evidence type="ECO:0000259" key="3">
    <source>
        <dbReference type="Pfam" id="PF21959"/>
    </source>
</evidence>
<feature type="domain" description="GEVED" evidence="2">
    <location>
        <begin position="355"/>
        <end position="429"/>
    </location>
</feature>
<feature type="domain" description="DUF4842" evidence="1">
    <location>
        <begin position="481"/>
        <end position="697"/>
    </location>
</feature>
<dbReference type="OrthoDB" id="1204817at2"/>
<dbReference type="SUPFAM" id="SSF63825">
    <property type="entry name" value="YWTD domain"/>
    <property type="match status" value="1"/>
</dbReference>
<dbReference type="Pfam" id="PF21959">
    <property type="entry name" value="DUF6923"/>
    <property type="match status" value="1"/>
</dbReference>
<organism evidence="4 5">
    <name type="scientific">Ferrimonas aestuarii</name>
    <dbReference type="NCBI Taxonomy" id="2569539"/>
    <lineage>
        <taxon>Bacteria</taxon>
        <taxon>Pseudomonadati</taxon>
        <taxon>Pseudomonadota</taxon>
        <taxon>Gammaproteobacteria</taxon>
        <taxon>Alteromonadales</taxon>
        <taxon>Ferrimonadaceae</taxon>
        <taxon>Ferrimonas</taxon>
    </lineage>
</organism>
<dbReference type="Pfam" id="PF20009">
    <property type="entry name" value="GEVED"/>
    <property type="match status" value="1"/>
</dbReference>
<dbReference type="InterPro" id="IPR032295">
    <property type="entry name" value="DUF4842"/>
</dbReference>
<dbReference type="NCBIfam" id="TIGR04456">
    <property type="entry name" value="LruC_dom"/>
    <property type="match status" value="1"/>
</dbReference>
<sequence>MKLPIEQAVITVHGRVPMRTHLLPLLLLGAPAFGQPFSNCPTEAYLYQSSTVVYGVDLVTGAYNVLSSDLGIPNNVNGVGFNETDRYIYGFSKEFKDVVKMGQDYQATRLNVTGLPAGIHFYVGDVANNHYWIYHKRHGLYSINLDSSAPNFAQAEKKVGADTSMNLTDFAFHPGDGELYAVDNTNGNLYQIDTGDGSRQIVGNAGVTGTFGAGYFEKSGYYYISRNQDGHIFRLDLRNPDQLNPNAEFFAYGPASNQNDGARCASAPIQSSTVDWGDAPQSYGTRQEDNGARHGINDSGPRLGALIDADYDGFSSPWTDDSDGLDDEDGIALVTDLKQGQTGLIRVDVQRAPGYLQLFVDWNQDGDFDDGGEQVYQDQWLEIGATALAVNVPNSANGGLTYMRVRLSSQAGLGSGGGAADGEVEDYRVAISSVDTTYRHYPSESSFATVAFEDRWPMRADYDMNDVVMNLRFTETIREGKIEGLAVTGQLKAIGASLKNGFGIQLPGIFRGQVNSESISFSVNGESRSSDGILESGQTQAVLIVSEDLKSELSMSCPFYRTVRGCADDGVFNFELALDFASPIDPGAMPSAPFDPFIFATPGYARAGFGSVPGRGLEIHLPGYPPTDKANLSYFGQHDDTSSAASNRYYLNSNGLPWALEFSSSWHYPAEYQDLLKTYPKFEDFIRFDGGQFTDWFYIQNANGDKLYQ</sequence>
<keyword evidence="5" id="KW-1185">Reference proteome</keyword>
<dbReference type="InterPro" id="IPR031025">
    <property type="entry name" value="LruC_dom"/>
</dbReference>
<reference evidence="4 5" key="1">
    <citation type="submission" date="2019-04" db="EMBL/GenBank/DDBJ databases">
        <authorList>
            <person name="Hwang J.C."/>
        </authorList>
    </citation>
    <scope>NUCLEOTIDE SEQUENCE [LARGE SCALE GENOMIC DNA]</scope>
    <source>
        <strain evidence="4 5">IMCC35002</strain>
    </source>
</reference>
<feature type="domain" description="DUF6923" evidence="3">
    <location>
        <begin position="64"/>
        <end position="265"/>
    </location>
</feature>
<dbReference type="Proteomes" id="UP000305675">
    <property type="component" value="Unassembled WGS sequence"/>
</dbReference>
<comment type="caution">
    <text evidence="4">The sequence shown here is derived from an EMBL/GenBank/DDBJ whole genome shotgun (WGS) entry which is preliminary data.</text>
</comment>
<dbReference type="InterPro" id="IPR045474">
    <property type="entry name" value="GEVED"/>
</dbReference>
<evidence type="ECO:0000259" key="2">
    <source>
        <dbReference type="Pfam" id="PF20009"/>
    </source>
</evidence>
<protein>
    <submittedName>
        <fullName evidence="4">LruC domain-containing protein</fullName>
    </submittedName>
</protein>
<name>A0A4U1BVJ2_9GAMM</name>
<evidence type="ECO:0000259" key="1">
    <source>
        <dbReference type="Pfam" id="PF16130"/>
    </source>
</evidence>